<evidence type="ECO:0000313" key="3">
    <source>
        <dbReference type="Proteomes" id="UP000738376"/>
    </source>
</evidence>
<comment type="caution">
    <text evidence="2">The sequence shown here is derived from an EMBL/GenBank/DDBJ whole genome shotgun (WGS) entry which is preliminary data.</text>
</comment>
<sequence length="605" mass="72144">MDHIENFKQPLTEGELHLLKFLDNTLKKDEVFKDGGDLTQYNGWLIFVQPFLNGSRPDIIIFNPNVGVQIIEVKDWNLNNYSFRENSTGKWDFYFTNSKGSYPEKSPVKQVDYYKEKLTGQLIPQIGEEIDKNDKRYALIKTSIYCHKATTEQAQDLFRTQKKDYKYFPVFGIDLLTASNLRKIVPYSYLPQSYYWKKAWNKEILFWLYPPLHSIEQCLELTLNIHQEKFAEPQKGHFRVRGVAGSGKTQVLAYRAGKLASQGYRVLILSFNITLWHYIKDMVQRSPFEFRWDRFTFSHFHGFCKDILNEFGENWPNQNGDDETVFREIVPNKVLEVIKGKKYEKYDAILIDEGQDYYIEWYTMLRHFLTDRDEVVVVCDKKQNIYSRKTEWLDKRRAGVEKFGDWIELRTIVRLPERIAGITKEFSEKFNLNRDVKFGEVERSNLFNQYIEHSVWWNIEEKEWLSKVNEGFEIIKEKGTSKHVSDTVILLPNKNFGLKCVKFFETTKNMEVNHVFENEDEERHHRHKKAFWMGDSRLKISTIHSFKGWEVLNVILYIPENYYESDDVYDQIVYTAMTRTRQNLIVINANKRYWEFVDGLSKTWK</sequence>
<dbReference type="PANTHER" id="PTHR11070:SF2">
    <property type="entry name" value="ATP-DEPENDENT DNA HELICASE SRS2"/>
    <property type="match status" value="1"/>
</dbReference>
<name>A0ABX1LNT4_9CYAN</name>
<dbReference type="Pfam" id="PF13538">
    <property type="entry name" value="UvrD_C_2"/>
    <property type="match status" value="1"/>
</dbReference>
<dbReference type="EMBL" id="JAAVJL010000001">
    <property type="protein sequence ID" value="NMF57175.1"/>
    <property type="molecule type" value="Genomic_DNA"/>
</dbReference>
<accession>A0ABX1LNT4</accession>
<protein>
    <submittedName>
        <fullName evidence="2">UvrD-helicase domain-containing protein</fullName>
    </submittedName>
</protein>
<gene>
    <name evidence="2" type="ORF">HC246_03865</name>
</gene>
<dbReference type="Gene3D" id="3.40.50.300">
    <property type="entry name" value="P-loop containing nucleotide triphosphate hydrolases"/>
    <property type="match status" value="2"/>
</dbReference>
<dbReference type="Proteomes" id="UP000738376">
    <property type="component" value="Unassembled WGS sequence"/>
</dbReference>
<dbReference type="InterPro" id="IPR027785">
    <property type="entry name" value="UvrD-like_helicase_C"/>
</dbReference>
<dbReference type="InterPro" id="IPR027417">
    <property type="entry name" value="P-loop_NTPase"/>
</dbReference>
<dbReference type="SUPFAM" id="SSF52540">
    <property type="entry name" value="P-loop containing nucleoside triphosphate hydrolases"/>
    <property type="match status" value="1"/>
</dbReference>
<keyword evidence="3" id="KW-1185">Reference proteome</keyword>
<evidence type="ECO:0000259" key="1">
    <source>
        <dbReference type="Pfam" id="PF13538"/>
    </source>
</evidence>
<evidence type="ECO:0000313" key="2">
    <source>
        <dbReference type="EMBL" id="NMF57175.1"/>
    </source>
</evidence>
<dbReference type="Pfam" id="PF13245">
    <property type="entry name" value="AAA_19"/>
    <property type="match status" value="1"/>
</dbReference>
<dbReference type="InterPro" id="IPR000212">
    <property type="entry name" value="DNA_helicase_UvrD/REP"/>
</dbReference>
<reference evidence="2 3" key="1">
    <citation type="submission" date="2020-03" db="EMBL/GenBank/DDBJ databases">
        <title>Draft Genome Sequence of 2-Methylisoborneol Producing Pseudanabaena yagii Strain GIHE-NHR1 Isolated from North Han River in South Korea.</title>
        <authorList>
            <person name="Jeong J."/>
        </authorList>
    </citation>
    <scope>NUCLEOTIDE SEQUENCE [LARGE SCALE GENOMIC DNA]</scope>
    <source>
        <strain evidence="2 3">GIHE-NHR1</strain>
    </source>
</reference>
<proteinExistence type="predicted"/>
<feature type="domain" description="UvrD-like helicase C-terminal" evidence="1">
    <location>
        <begin position="540"/>
        <end position="587"/>
    </location>
</feature>
<organism evidence="2 3">
    <name type="scientific">Pseudanabaena yagii GIHE-NHR1</name>
    <dbReference type="NCBI Taxonomy" id="2722753"/>
    <lineage>
        <taxon>Bacteria</taxon>
        <taxon>Bacillati</taxon>
        <taxon>Cyanobacteriota</taxon>
        <taxon>Cyanophyceae</taxon>
        <taxon>Pseudanabaenales</taxon>
        <taxon>Pseudanabaenaceae</taxon>
        <taxon>Pseudanabaena</taxon>
        <taxon>Pseudanabaena yagii</taxon>
    </lineage>
</organism>
<dbReference type="PANTHER" id="PTHR11070">
    <property type="entry name" value="UVRD / RECB / PCRA DNA HELICASE FAMILY MEMBER"/>
    <property type="match status" value="1"/>
</dbReference>
<dbReference type="RefSeq" id="WP_169362240.1">
    <property type="nucleotide sequence ID" value="NZ_JAAVJL010000001.1"/>
</dbReference>